<dbReference type="InterPro" id="IPR000182">
    <property type="entry name" value="GNAT_dom"/>
</dbReference>
<dbReference type="GeneID" id="81439676"/>
<dbReference type="PANTHER" id="PTHR42791:SF1">
    <property type="entry name" value="N-ACETYLTRANSFERASE DOMAIN-CONTAINING PROTEIN"/>
    <property type="match status" value="1"/>
</dbReference>
<reference evidence="2" key="1">
    <citation type="submission" date="2022-11" db="EMBL/GenBank/DDBJ databases">
        <authorList>
            <person name="Petersen C."/>
        </authorList>
    </citation>
    <scope>NUCLEOTIDE SEQUENCE</scope>
    <source>
        <strain evidence="2">IBT 29864</strain>
    </source>
</reference>
<dbReference type="AlphaFoldDB" id="A0A9W9S3S8"/>
<accession>A0A9W9S3S8</accession>
<dbReference type="InterPro" id="IPR016181">
    <property type="entry name" value="Acyl_CoA_acyltransferase"/>
</dbReference>
<evidence type="ECO:0000313" key="2">
    <source>
        <dbReference type="EMBL" id="KAJ5371476.1"/>
    </source>
</evidence>
<proteinExistence type="predicted"/>
<dbReference type="PANTHER" id="PTHR42791">
    <property type="entry name" value="GNAT FAMILY ACETYLTRANSFERASE"/>
    <property type="match status" value="1"/>
</dbReference>
<dbReference type="PROSITE" id="PS51186">
    <property type="entry name" value="GNAT"/>
    <property type="match status" value="1"/>
</dbReference>
<evidence type="ECO:0000259" key="1">
    <source>
        <dbReference type="PROSITE" id="PS51186"/>
    </source>
</evidence>
<dbReference type="SUPFAM" id="SSF55729">
    <property type="entry name" value="Acyl-CoA N-acyltransferases (Nat)"/>
    <property type="match status" value="1"/>
</dbReference>
<dbReference type="Pfam" id="PF13508">
    <property type="entry name" value="Acetyltransf_7"/>
    <property type="match status" value="1"/>
</dbReference>
<dbReference type="CDD" id="cd04301">
    <property type="entry name" value="NAT_SF"/>
    <property type="match status" value="1"/>
</dbReference>
<comment type="caution">
    <text evidence="2">The sequence shown here is derived from an EMBL/GenBank/DDBJ whole genome shotgun (WGS) entry which is preliminary data.</text>
</comment>
<evidence type="ECO:0000313" key="3">
    <source>
        <dbReference type="Proteomes" id="UP001147782"/>
    </source>
</evidence>
<dbReference type="InterPro" id="IPR052523">
    <property type="entry name" value="Trichothecene_AcTrans"/>
</dbReference>
<keyword evidence="3" id="KW-1185">Reference proteome</keyword>
<reference evidence="2" key="2">
    <citation type="journal article" date="2023" name="IMA Fungus">
        <title>Comparative genomic study of the Penicillium genus elucidates a diverse pangenome and 15 lateral gene transfer events.</title>
        <authorList>
            <person name="Petersen C."/>
            <person name="Sorensen T."/>
            <person name="Nielsen M.R."/>
            <person name="Sondergaard T.E."/>
            <person name="Sorensen J.L."/>
            <person name="Fitzpatrick D.A."/>
            <person name="Frisvad J.C."/>
            <person name="Nielsen K.L."/>
        </authorList>
    </citation>
    <scope>NUCLEOTIDE SEQUENCE</scope>
    <source>
        <strain evidence="2">IBT 29864</strain>
    </source>
</reference>
<dbReference type="Proteomes" id="UP001147782">
    <property type="component" value="Unassembled WGS sequence"/>
</dbReference>
<dbReference type="EMBL" id="JAPZBS010000005">
    <property type="protein sequence ID" value="KAJ5371476.1"/>
    <property type="molecule type" value="Genomic_DNA"/>
</dbReference>
<sequence length="283" mass="31508">MFEVLEVPPGMNLPFDQGSVALSSSTLSLVEPPDSVQISAAARTICLSFADDPLIAWLRPDASKTWGAQELQVLKLQERRVQLCRLQRIILQSPSVDEIKKTSHPSQKAQEPCQYPTSGSDTGAIAILHPPKGRTPLTLSKVWGLIKLGLVQLFDEAKDVALDDRRMKIFYKAHDQCLSKLRRQLNGKLWYLEIIGVHPSMQGKGVGRAVMETVLTYANGQPIVLECTQEANVQFYRRFGFEVYEETELVDLSLTAATAAGGRVKLWVMICNQGRDESSRLDL</sequence>
<organism evidence="2 3">
    <name type="scientific">Penicillium cataractarum</name>
    <dbReference type="NCBI Taxonomy" id="2100454"/>
    <lineage>
        <taxon>Eukaryota</taxon>
        <taxon>Fungi</taxon>
        <taxon>Dikarya</taxon>
        <taxon>Ascomycota</taxon>
        <taxon>Pezizomycotina</taxon>
        <taxon>Eurotiomycetes</taxon>
        <taxon>Eurotiomycetidae</taxon>
        <taxon>Eurotiales</taxon>
        <taxon>Aspergillaceae</taxon>
        <taxon>Penicillium</taxon>
    </lineage>
</organism>
<dbReference type="OrthoDB" id="512662at2759"/>
<dbReference type="Gene3D" id="3.40.630.30">
    <property type="match status" value="1"/>
</dbReference>
<name>A0A9W9S3S8_9EURO</name>
<dbReference type="GO" id="GO:0016747">
    <property type="term" value="F:acyltransferase activity, transferring groups other than amino-acyl groups"/>
    <property type="evidence" value="ECO:0007669"/>
    <property type="project" value="InterPro"/>
</dbReference>
<dbReference type="RefSeq" id="XP_056555910.1">
    <property type="nucleotide sequence ID" value="XM_056700497.1"/>
</dbReference>
<gene>
    <name evidence="2" type="ORF">N7496_007568</name>
</gene>
<feature type="domain" description="N-acetyltransferase" evidence="1">
    <location>
        <begin position="125"/>
        <end position="257"/>
    </location>
</feature>
<protein>
    <recommendedName>
        <fullName evidence="1">N-acetyltransferase domain-containing protein</fullName>
    </recommendedName>
</protein>